<organism evidence="1 2">
    <name type="scientific">Pasteurella multocida</name>
    <dbReference type="NCBI Taxonomy" id="747"/>
    <lineage>
        <taxon>Bacteria</taxon>
        <taxon>Pseudomonadati</taxon>
        <taxon>Pseudomonadota</taxon>
        <taxon>Gammaproteobacteria</taxon>
        <taxon>Pasteurellales</taxon>
        <taxon>Pasteurellaceae</taxon>
        <taxon>Pasteurella</taxon>
    </lineage>
</organism>
<evidence type="ECO:0000313" key="2">
    <source>
        <dbReference type="Proteomes" id="UP001145481"/>
    </source>
</evidence>
<sequence length="91" mass="10654">MKKKILLFITICLCGFLGFIVSEVKHEIERIEQHRAISYINDEISSEEIEKAAKEYSELYSDTPRNMTKDEFEYAQSYALATQEKINQRGE</sequence>
<dbReference type="Proteomes" id="UP001145481">
    <property type="component" value="Unassembled WGS sequence"/>
</dbReference>
<accession>A0A9X3UMQ4</accession>
<dbReference type="RefSeq" id="WP_151251649.1">
    <property type="nucleotide sequence ID" value="NZ_CP059703.1"/>
</dbReference>
<gene>
    <name evidence="1" type="ORF">NM948_01335</name>
</gene>
<dbReference type="EMBL" id="JANJHC010000002">
    <property type="protein sequence ID" value="MDA5622208.1"/>
    <property type="molecule type" value="Genomic_DNA"/>
</dbReference>
<comment type="caution">
    <text evidence="1">The sequence shown here is derived from an EMBL/GenBank/DDBJ whole genome shotgun (WGS) entry which is preliminary data.</text>
</comment>
<dbReference type="AlphaFoldDB" id="A0A9X3UMQ4"/>
<name>A0A9X3UMQ4_PASMD</name>
<reference evidence="1" key="1">
    <citation type="submission" date="2022-07" db="EMBL/GenBank/DDBJ databases">
        <title>Genome-based characterization of novel serogroup A variants of Pasteurella multocida.</title>
        <authorList>
            <person name="Prajapati A."/>
            <person name="Yogisharadhya R."/>
            <person name="Mohanty N."/>
            <person name="Chanda M."/>
            <person name="Mendem S.K."/>
            <person name="Siddaramappa S."/>
            <person name="Shivachandra S.B."/>
        </authorList>
    </citation>
    <scope>NUCLEOTIDE SEQUENCE</scope>
    <source>
        <strain evidence="1">NIVEDIPm19</strain>
    </source>
</reference>
<protein>
    <submittedName>
        <fullName evidence="1">Uncharacterized protein</fullName>
    </submittedName>
</protein>
<evidence type="ECO:0000313" key="1">
    <source>
        <dbReference type="EMBL" id="MDA5622208.1"/>
    </source>
</evidence>
<proteinExistence type="predicted"/>